<dbReference type="PANTHER" id="PTHR45586:SF1">
    <property type="entry name" value="LIPOPOLYSACCHARIDE ASSEMBLY PROTEIN B"/>
    <property type="match status" value="1"/>
</dbReference>
<protein>
    <submittedName>
        <fullName evidence="9">Tetratricopeptide repeat-containing protein</fullName>
    </submittedName>
</protein>
<dbReference type="Pfam" id="PF14559">
    <property type="entry name" value="TPR_19"/>
    <property type="match status" value="1"/>
</dbReference>
<gene>
    <name evidence="9" type="ORF">SAMN04489800_3331</name>
</gene>
<evidence type="ECO:0000256" key="1">
    <source>
        <dbReference type="ARBA" id="ARBA00003476"/>
    </source>
</evidence>
<dbReference type="GO" id="GO:0019867">
    <property type="term" value="C:outer membrane"/>
    <property type="evidence" value="ECO:0007669"/>
    <property type="project" value="InterPro"/>
</dbReference>
<evidence type="ECO:0000313" key="10">
    <source>
        <dbReference type="Proteomes" id="UP000183613"/>
    </source>
</evidence>
<comment type="pathway">
    <text evidence="2">Glycan metabolism; bacterial cellulose biosynthesis.</text>
</comment>
<dbReference type="GO" id="GO:0030244">
    <property type="term" value="P:cellulose biosynthetic process"/>
    <property type="evidence" value="ECO:0007669"/>
    <property type="project" value="UniProtKB-KW"/>
</dbReference>
<dbReference type="InterPro" id="IPR011990">
    <property type="entry name" value="TPR-like_helical_dom_sf"/>
</dbReference>
<dbReference type="InterPro" id="IPR008410">
    <property type="entry name" value="BCSC_C"/>
</dbReference>
<feature type="signal peptide" evidence="7">
    <location>
        <begin position="1"/>
        <end position="20"/>
    </location>
</feature>
<organism evidence="9 10">
    <name type="scientific">Pseudomonas deceptionensis</name>
    <dbReference type="NCBI Taxonomy" id="882211"/>
    <lineage>
        <taxon>Bacteria</taxon>
        <taxon>Pseudomonadati</taxon>
        <taxon>Pseudomonadota</taxon>
        <taxon>Gammaproteobacteria</taxon>
        <taxon>Pseudomonadales</taxon>
        <taxon>Pseudomonadaceae</taxon>
        <taxon>Pseudomonas</taxon>
    </lineage>
</organism>
<dbReference type="InterPro" id="IPR051012">
    <property type="entry name" value="CellSynth/LPSAsmb/PSIAsmb"/>
</dbReference>
<dbReference type="RefSeq" id="WP_048361760.1">
    <property type="nucleotide sequence ID" value="NZ_FNUD01000002.1"/>
</dbReference>
<dbReference type="Proteomes" id="UP000183613">
    <property type="component" value="Unassembled WGS sequence"/>
</dbReference>
<feature type="chain" id="PRO_5009777097" evidence="7">
    <location>
        <begin position="21"/>
        <end position="1176"/>
    </location>
</feature>
<dbReference type="EMBL" id="FNUD01000002">
    <property type="protein sequence ID" value="SEE98345.1"/>
    <property type="molecule type" value="Genomic_DNA"/>
</dbReference>
<evidence type="ECO:0000313" key="9">
    <source>
        <dbReference type="EMBL" id="SEE98345.1"/>
    </source>
</evidence>
<accession>A0A0J6G971</accession>
<evidence type="ECO:0000256" key="7">
    <source>
        <dbReference type="SAM" id="SignalP"/>
    </source>
</evidence>
<evidence type="ECO:0000256" key="4">
    <source>
        <dbReference type="ARBA" id="ARBA00022737"/>
    </source>
</evidence>
<keyword evidence="5" id="KW-0802">TPR repeat</keyword>
<dbReference type="PANTHER" id="PTHR45586">
    <property type="entry name" value="TPR REPEAT-CONTAINING PROTEIN PA4667"/>
    <property type="match status" value="1"/>
</dbReference>
<dbReference type="Gene3D" id="1.25.40.10">
    <property type="entry name" value="Tetratricopeptide repeat domain"/>
    <property type="match status" value="5"/>
</dbReference>
<evidence type="ECO:0000256" key="3">
    <source>
        <dbReference type="ARBA" id="ARBA00022729"/>
    </source>
</evidence>
<dbReference type="Pfam" id="PF05420">
    <property type="entry name" value="BCSC_C"/>
    <property type="match status" value="1"/>
</dbReference>
<dbReference type="OrthoDB" id="174989at2"/>
<dbReference type="NCBIfam" id="NF008520">
    <property type="entry name" value="PRK11447.1"/>
    <property type="match status" value="1"/>
</dbReference>
<dbReference type="Pfam" id="PF13432">
    <property type="entry name" value="TPR_16"/>
    <property type="match status" value="1"/>
</dbReference>
<comment type="function">
    <text evidence="1">Required for maximal bacterial cellulose synthesis.</text>
</comment>
<comment type="caution">
    <text evidence="9">The sequence shown here is derived from an EMBL/GenBank/DDBJ whole genome shotgun (WGS) entry which is preliminary data.</text>
</comment>
<keyword evidence="10" id="KW-1185">Reference proteome</keyword>
<keyword evidence="6" id="KW-0135">Cellulose biosynthesis</keyword>
<keyword evidence="3 7" id="KW-0732">Signal</keyword>
<evidence type="ECO:0000256" key="6">
    <source>
        <dbReference type="ARBA" id="ARBA00022916"/>
    </source>
</evidence>
<dbReference type="UniPathway" id="UPA00694"/>
<dbReference type="InterPro" id="IPR019734">
    <property type="entry name" value="TPR_rpt"/>
</dbReference>
<name>A0A0J6G971_PSEDM</name>
<keyword evidence="4" id="KW-0677">Repeat</keyword>
<dbReference type="PATRIC" id="fig|882211.3.peg.4170"/>
<proteinExistence type="predicted"/>
<feature type="domain" description="Cellulose synthase operon C C-terminal" evidence="8">
    <location>
        <begin position="806"/>
        <end position="1156"/>
    </location>
</feature>
<evidence type="ECO:0000256" key="5">
    <source>
        <dbReference type="ARBA" id="ARBA00022803"/>
    </source>
</evidence>
<dbReference type="SUPFAM" id="SSF48452">
    <property type="entry name" value="TPR-like"/>
    <property type="match status" value="4"/>
</dbReference>
<dbReference type="SMART" id="SM00028">
    <property type="entry name" value="TPR"/>
    <property type="match status" value="6"/>
</dbReference>
<sequence>MPKITTWAFLLGGLSTAAIAQPTTVQEQQQWLLEQVRVGEAMYREDLVRASLARLQLIAPNNPQALVASIRQAILDKKPELAQQLLAQLQSVAPNSAALRQGQSLMKLQDPQSQKDLQQARLFAAAGRPEEAAAIFERLFGDAPPDFATALEYLRIRSNIAGQHPKVIEQLQVLDKQYPGNAGLRQTLADLLFRENRPQEALAVLQQLSTDPLASKAAAEREYTYLSSLPVDRSTAQAWQAFVTRYPSSPLIGEASKNLQQQQHLLGDPAWNAGAQGKQMIDQSRNPVAAEAKLRQALKQYPDDPTLYGALGMALFRQSRYSEANTNFATARTKEQDTSNISKWQDLMDASHYRMLLSQGDKALEQNNPAAARNAYAQARKTKPGDADPLIGLANVARAEHDDIQAEALLLQARRLEPTNGSAVRGLMRLYSAQSPEKAKSFLDSLPASSQKDFAGLRQSIELDELNQQAATAEANKDWPKVVALLSKIRDKTPDEPWLTYRLANAQRQINQPGPADDSFKQLMRRQGKNPEAVYAYALYLSSSDRDASALSTLEQLPRSQWTDSMRELDARLQRNELIARADRLRAAGQEPEAIALLMSKPDTSELMTVAGWAQERGDYAQAQNLYSQVLKSQPDNTEARLGQIETLIASKQLPAARQQLAQFQPATGTVLTSSQLRRVANSWAAVGEPDKARAMYTQLLNTPQADPLMYRDAARLIAAKEPQQALDYYAKSMATAGLISPEQANPRDDRAMTMASREKDDDQWLARSLRSDVDELYQRQNPTLHLYTDYGWRSDSASAGTSDTDTRTTILQLDLPVSDGTGFVRAEQLDMDAGKFKADPDGLVRENYGTCGVSVRRKGTTGPDFSGCDDRSQSANGTMMAAGWKNEVWNVDIGRTPDTFKVPNWLGGVGYSSKIGSLGWTLTGSRRPMSNSILSYAGAKDLNTGVTWGGVTSNGVTLSLSHDEGGVDGVWASFGQHWLRGKNVEDNHKSTAMAGYYYRLVERADERMRTGLTLMYWGYDKDLSEYTLGQGGYYSPQKYYSIGVPLNYAFRTANWSVSLESSVSWSYAKTDANDLYPLSGLNDKLLQQLDNAGFELSDGLGQTSGGSSTGIGYRVQGLAERRLTDNLVLGGGLLYQHSDSYAPSRAMLYLRYTFDVWQGNLPMPVQPLIPYADFR</sequence>
<reference evidence="9" key="1">
    <citation type="submission" date="2016-10" db="EMBL/GenBank/DDBJ databases">
        <authorList>
            <person name="Varghese N."/>
            <person name="Submissions S."/>
        </authorList>
    </citation>
    <scope>NUCLEOTIDE SEQUENCE [LARGE SCALE GENOMIC DNA]</scope>
    <source>
        <strain evidence="9">LMG 25555</strain>
    </source>
</reference>
<dbReference type="AlphaFoldDB" id="A0A0J6G971"/>
<evidence type="ECO:0000259" key="8">
    <source>
        <dbReference type="Pfam" id="PF05420"/>
    </source>
</evidence>
<evidence type="ECO:0000256" key="2">
    <source>
        <dbReference type="ARBA" id="ARBA00005186"/>
    </source>
</evidence>